<dbReference type="STRING" id="257708.RGI145_03245"/>
<evidence type="ECO:0000256" key="1">
    <source>
        <dbReference type="SAM" id="MobiDB-lite"/>
    </source>
</evidence>
<evidence type="ECO:0000313" key="2">
    <source>
        <dbReference type="EMBL" id="APT56273.1"/>
    </source>
</evidence>
<proteinExistence type="predicted"/>
<evidence type="ECO:0008006" key="4">
    <source>
        <dbReference type="Google" id="ProtNLM"/>
    </source>
</evidence>
<dbReference type="Proteomes" id="UP000185494">
    <property type="component" value="Chromosome 1"/>
</dbReference>
<dbReference type="eggNOG" id="ENOG5032WQ2">
    <property type="taxonomic scope" value="Bacteria"/>
</dbReference>
<protein>
    <recommendedName>
        <fullName evidence="4">Lipoprotein</fullName>
    </recommendedName>
</protein>
<gene>
    <name evidence="2" type="ORF">RGI145_03245</name>
</gene>
<organism evidence="2 3">
    <name type="scientific">Roseomonas gilardii</name>
    <dbReference type="NCBI Taxonomy" id="257708"/>
    <lineage>
        <taxon>Bacteria</taxon>
        <taxon>Pseudomonadati</taxon>
        <taxon>Pseudomonadota</taxon>
        <taxon>Alphaproteobacteria</taxon>
        <taxon>Acetobacterales</taxon>
        <taxon>Roseomonadaceae</taxon>
        <taxon>Roseomonas</taxon>
    </lineage>
</organism>
<reference evidence="2 3" key="1">
    <citation type="submission" date="2016-05" db="EMBL/GenBank/DDBJ databases">
        <title>Complete Genome and Methylome Analysis of Psychrotrophic Bacterial Isolates from Antarctic Lake Untersee.</title>
        <authorList>
            <person name="Fomenkov A."/>
            <person name="Akimov V.N."/>
            <person name="Vasilyeva L.V."/>
            <person name="Andersen D."/>
            <person name="Vincze T."/>
            <person name="Roberts R.J."/>
        </authorList>
    </citation>
    <scope>NUCLEOTIDE SEQUENCE [LARGE SCALE GENOMIC DNA]</scope>
    <source>
        <strain evidence="2 3">U14-5</strain>
    </source>
</reference>
<evidence type="ECO:0000313" key="3">
    <source>
        <dbReference type="Proteomes" id="UP000185494"/>
    </source>
</evidence>
<sequence length="349" mass="36260">MSAERRVLAALLLLLLPLAGCGDLPQPYRGQPGGMAAKLVQPPAYRIAVPPPDGAMLTDAGSKRFASDLAEALVAAEVPAVASQPWPLDWRLKVVASREGQTIVPRYTLENADAQSVVEARGNPVRIEDWAGEDPKMLQRVATSDAGTVATLLARADAARRAADPATLVANGPPRLRFIGVKGAPGDGDTALTTRMTDFLADKGFLVQPQAEGSLFSLEGQVNMVPIPDRQQRVEIQWIVTRKDGQEIGRAIQMNQIPQGTLNGLWGDVAYVVSQEAAQGVRDIISNAGGFGPPPAPAGGSGTKAPADKASPGKPQAGVAAPGPAGGTASVATPLLLPQDDESLPPPRG</sequence>
<dbReference type="AlphaFoldDB" id="A0A1L7ABY6"/>
<feature type="compositionally biased region" description="Low complexity" evidence="1">
    <location>
        <begin position="312"/>
        <end position="334"/>
    </location>
</feature>
<feature type="region of interest" description="Disordered" evidence="1">
    <location>
        <begin position="285"/>
        <end position="349"/>
    </location>
</feature>
<accession>A0A1L7ABY6</accession>
<dbReference type="KEGG" id="rgi:RGI145_03245"/>
<dbReference type="EMBL" id="CP015583">
    <property type="protein sequence ID" value="APT56273.1"/>
    <property type="molecule type" value="Genomic_DNA"/>
</dbReference>
<name>A0A1L7ABY6_9PROT</name>